<name>A0A8J7AYW0_9CYAN</name>
<keyword evidence="5" id="KW-1185">Reference proteome</keyword>
<evidence type="ECO:0000313" key="5">
    <source>
        <dbReference type="Proteomes" id="UP000636505"/>
    </source>
</evidence>
<dbReference type="PANTHER" id="PTHR43790">
    <property type="entry name" value="CARBOHYDRATE TRANSPORT ATP-BINDING PROTEIN MG119-RELATED"/>
    <property type="match status" value="1"/>
</dbReference>
<organism evidence="4 5">
    <name type="scientific">Vasconcelosia minhoensis LEGE 07310</name>
    <dbReference type="NCBI Taxonomy" id="915328"/>
    <lineage>
        <taxon>Bacteria</taxon>
        <taxon>Bacillati</taxon>
        <taxon>Cyanobacteriota</taxon>
        <taxon>Cyanophyceae</taxon>
        <taxon>Nodosilineales</taxon>
        <taxon>Cymatolegaceae</taxon>
        <taxon>Vasconcelosia</taxon>
        <taxon>Vasconcelosia minhoensis</taxon>
    </lineage>
</organism>
<feature type="domain" description="ABC transporter" evidence="3">
    <location>
        <begin position="262"/>
        <end position="504"/>
    </location>
</feature>
<dbReference type="GO" id="GO:0016887">
    <property type="term" value="F:ATP hydrolysis activity"/>
    <property type="evidence" value="ECO:0007669"/>
    <property type="project" value="InterPro"/>
</dbReference>
<evidence type="ECO:0000259" key="3">
    <source>
        <dbReference type="PROSITE" id="PS50893"/>
    </source>
</evidence>
<dbReference type="PANTHER" id="PTHR43790:SF4">
    <property type="entry name" value="GUANOSINE IMPORT ATP-BINDING PROTEIN NUPO"/>
    <property type="match status" value="1"/>
</dbReference>
<protein>
    <submittedName>
        <fullName evidence="4">ABC transporter ATP-binding protein</fullName>
    </submittedName>
</protein>
<evidence type="ECO:0000256" key="1">
    <source>
        <dbReference type="ARBA" id="ARBA00022741"/>
    </source>
</evidence>
<dbReference type="InterPro" id="IPR050107">
    <property type="entry name" value="ABC_carbohydrate_import_ATPase"/>
</dbReference>
<dbReference type="InterPro" id="IPR003593">
    <property type="entry name" value="AAA+_ATPase"/>
</dbReference>
<dbReference type="SUPFAM" id="SSF52540">
    <property type="entry name" value="P-loop containing nucleoside triphosphate hydrolases"/>
    <property type="match status" value="2"/>
</dbReference>
<dbReference type="InterPro" id="IPR027417">
    <property type="entry name" value="P-loop_NTPase"/>
</dbReference>
<evidence type="ECO:0000313" key="4">
    <source>
        <dbReference type="EMBL" id="MBE9080448.1"/>
    </source>
</evidence>
<dbReference type="AlphaFoldDB" id="A0A8J7AYW0"/>
<dbReference type="RefSeq" id="WP_193912396.1">
    <property type="nucleotide sequence ID" value="NZ_JADEXG010000119.1"/>
</dbReference>
<dbReference type="CDD" id="cd03216">
    <property type="entry name" value="ABC_Carb_Monos_I"/>
    <property type="match status" value="1"/>
</dbReference>
<dbReference type="Proteomes" id="UP000636505">
    <property type="component" value="Unassembled WGS sequence"/>
</dbReference>
<sequence length="507" mass="55212">MRDPKRQSIVQLQGISKRFGALIANDQVSLDIAPGEVLALLGENGAGKSTLMKILYGFYQADAGRILIEGQPVTIDSPHTAMRLGIAMVFQQFSLIENLTVAENLMLASAKAPRGVWVNRTHWVKSHSRLSELAPSIQPTNLIRNLAVGEKQLVELVKALDADARVVILDEPTSVLTPIETQRFWMLIRQLADQGHAVVFITHKLEDVRACADCTAVMRKGRVVDMSPARDRTAKELVYMMVGRENLAIVNPVPPSPAYPRLQIQNLSADSDASSRSSASTIRNVNLAIAAGEIVGIAGVAGNGQQLFADVLAGLLPSVQGTMLLDGTLLHRAGKSSRQDIAYIPEQPLQNGVAAELDLVANLWAKKIGKMAFFPLRAKQRTHAARLIHAFDVQPPDPTLKAVNLSGGNLQKLVLARELSDSPSLIIACYPTMGLDIAATQFVYEKLFQHAQSRACIVWISESLDDLLQYSHRIAVLFRGEVVGVVETSTANRHQLGQWMTGGREVA</sequence>
<gene>
    <name evidence="4" type="ORF">IQ241_24710</name>
</gene>
<dbReference type="Pfam" id="PF00005">
    <property type="entry name" value="ABC_tran"/>
    <property type="match status" value="2"/>
</dbReference>
<dbReference type="GO" id="GO:0005524">
    <property type="term" value="F:ATP binding"/>
    <property type="evidence" value="ECO:0007669"/>
    <property type="project" value="UniProtKB-KW"/>
</dbReference>
<dbReference type="PROSITE" id="PS50893">
    <property type="entry name" value="ABC_TRANSPORTER_2"/>
    <property type="match status" value="2"/>
</dbReference>
<accession>A0A8J7AYW0</accession>
<dbReference type="Gene3D" id="3.40.50.300">
    <property type="entry name" value="P-loop containing nucleotide triphosphate hydrolases"/>
    <property type="match status" value="2"/>
</dbReference>
<dbReference type="SMART" id="SM00382">
    <property type="entry name" value="AAA"/>
    <property type="match status" value="1"/>
</dbReference>
<dbReference type="InterPro" id="IPR017871">
    <property type="entry name" value="ABC_transporter-like_CS"/>
</dbReference>
<keyword evidence="1" id="KW-0547">Nucleotide-binding</keyword>
<dbReference type="EMBL" id="JADEXG010000119">
    <property type="protein sequence ID" value="MBE9080448.1"/>
    <property type="molecule type" value="Genomic_DNA"/>
</dbReference>
<reference evidence="4" key="1">
    <citation type="submission" date="2020-10" db="EMBL/GenBank/DDBJ databases">
        <authorList>
            <person name="Castelo-Branco R."/>
            <person name="Eusebio N."/>
            <person name="Adriana R."/>
            <person name="Vieira A."/>
            <person name="Brugerolle De Fraissinette N."/>
            <person name="Rezende De Castro R."/>
            <person name="Schneider M.P."/>
            <person name="Vasconcelos V."/>
            <person name="Leao P.N."/>
        </authorList>
    </citation>
    <scope>NUCLEOTIDE SEQUENCE</scope>
    <source>
        <strain evidence="4">LEGE 07310</strain>
    </source>
</reference>
<dbReference type="InterPro" id="IPR003439">
    <property type="entry name" value="ABC_transporter-like_ATP-bd"/>
</dbReference>
<dbReference type="PROSITE" id="PS00211">
    <property type="entry name" value="ABC_TRANSPORTER_1"/>
    <property type="match status" value="2"/>
</dbReference>
<keyword evidence="2 4" id="KW-0067">ATP-binding</keyword>
<proteinExistence type="predicted"/>
<evidence type="ECO:0000256" key="2">
    <source>
        <dbReference type="ARBA" id="ARBA00022840"/>
    </source>
</evidence>
<feature type="domain" description="ABC transporter" evidence="3">
    <location>
        <begin position="10"/>
        <end position="245"/>
    </location>
</feature>
<comment type="caution">
    <text evidence="4">The sequence shown here is derived from an EMBL/GenBank/DDBJ whole genome shotgun (WGS) entry which is preliminary data.</text>
</comment>